<evidence type="ECO:0000256" key="1">
    <source>
        <dbReference type="ARBA" id="ARBA00022723"/>
    </source>
</evidence>
<dbReference type="PANTHER" id="PTHR11820">
    <property type="entry name" value="ACYLPYRUVASE"/>
    <property type="match status" value="1"/>
</dbReference>
<dbReference type="AlphaFoldDB" id="G5NC21"/>
<feature type="domain" description="Fumarylacetoacetase-like C-terminal" evidence="2">
    <location>
        <begin position="4"/>
        <end position="164"/>
    </location>
</feature>
<evidence type="ECO:0000313" key="3">
    <source>
        <dbReference type="EMBL" id="EHC58851.1"/>
    </source>
</evidence>
<dbReference type="BioCyc" id="SENT913075:G120P-4051-MONOMER"/>
<sequence>KPHCVIFASQPLAIPADMGAVHHEVELAVLIGATLRQATEDHVRKAIAGYGVALDLTLRDIQGKMKKAGQPWEKAKGFDNACPISGFIPVAAFCGDPQNTVIGLNVNGEVRQQGSTADMIHPIVPLIAYMSRYFTLKAGDVVLTGTPAGVGPLLSGDELDIRFNGETLSTRVL</sequence>
<organism evidence="3 4">
    <name type="scientific">Salmonella enterica subsp. enterica serovar Inverness str. R8-3668</name>
    <dbReference type="NCBI Taxonomy" id="913075"/>
    <lineage>
        <taxon>Bacteria</taxon>
        <taxon>Pseudomonadati</taxon>
        <taxon>Pseudomonadota</taxon>
        <taxon>Gammaproteobacteria</taxon>
        <taxon>Enterobacterales</taxon>
        <taxon>Enterobacteriaceae</taxon>
        <taxon>Salmonella</taxon>
    </lineage>
</organism>
<dbReference type="GO" id="GO:0046872">
    <property type="term" value="F:metal ion binding"/>
    <property type="evidence" value="ECO:0007669"/>
    <property type="project" value="UniProtKB-KW"/>
</dbReference>
<feature type="non-terminal residue" evidence="3">
    <location>
        <position position="1"/>
    </location>
</feature>
<evidence type="ECO:0000259" key="2">
    <source>
        <dbReference type="Pfam" id="PF01557"/>
    </source>
</evidence>
<dbReference type="Pfam" id="PF01557">
    <property type="entry name" value="FAA_hydrolase"/>
    <property type="match status" value="1"/>
</dbReference>
<accession>G5NC21</accession>
<protein>
    <submittedName>
        <fullName evidence="3">Fumarylacetoacetate hydrolase</fullName>
    </submittedName>
</protein>
<evidence type="ECO:0000313" key="4">
    <source>
        <dbReference type="Proteomes" id="UP000003532"/>
    </source>
</evidence>
<reference evidence="3 4" key="1">
    <citation type="journal article" date="2011" name="BMC Genomics">
        <title>Genome sequencing reveals diversification of virulence factor content and possible host adaptation in distinct subpopulations of Salmonella enterica.</title>
        <authorList>
            <person name="den Bakker H.C."/>
            <person name="Moreno Switt A.I."/>
            <person name="Govoni G."/>
            <person name="Cummings C.A."/>
            <person name="Ranieri M.L."/>
            <person name="Degoricija L."/>
            <person name="Hoelzer K."/>
            <person name="Rodriguez-Rivera L.D."/>
            <person name="Brown S."/>
            <person name="Bolchacova E."/>
            <person name="Furtado M.R."/>
            <person name="Wiedmann M."/>
        </authorList>
    </citation>
    <scope>NUCLEOTIDE SEQUENCE [LARGE SCALE GENOMIC DNA]</scope>
    <source>
        <strain evidence="3 4">R8-3668</strain>
    </source>
</reference>
<proteinExistence type="predicted"/>
<dbReference type="InterPro" id="IPR011234">
    <property type="entry name" value="Fumarylacetoacetase-like_C"/>
</dbReference>
<dbReference type="Gene3D" id="3.90.850.10">
    <property type="entry name" value="Fumarylacetoacetase-like, C-terminal domain"/>
    <property type="match status" value="1"/>
</dbReference>
<keyword evidence="3" id="KW-0378">Hydrolase</keyword>
<dbReference type="GO" id="GO:0018773">
    <property type="term" value="F:acetylpyruvate hydrolase activity"/>
    <property type="evidence" value="ECO:0007669"/>
    <property type="project" value="TreeGrafter"/>
</dbReference>
<dbReference type="NCBIfam" id="NF007967">
    <property type="entry name" value="PRK10691.1"/>
    <property type="match status" value="1"/>
</dbReference>
<dbReference type="PANTHER" id="PTHR11820:SF7">
    <property type="entry name" value="ACYLPYRUVASE FAHD1, MITOCHONDRIAL"/>
    <property type="match status" value="1"/>
</dbReference>
<comment type="caution">
    <text evidence="3">The sequence shown here is derived from an EMBL/GenBank/DDBJ whole genome shotgun (WGS) entry which is preliminary data.</text>
</comment>
<dbReference type="EMBL" id="AFCO01000703">
    <property type="protein sequence ID" value="EHC58851.1"/>
    <property type="molecule type" value="Genomic_DNA"/>
</dbReference>
<gene>
    <name evidence="3" type="ORF">LTSEINV_2096</name>
</gene>
<name>G5NC21_SALET</name>
<dbReference type="PATRIC" id="fig|913075.3.peg.1597"/>
<dbReference type="SUPFAM" id="SSF56529">
    <property type="entry name" value="FAH"/>
    <property type="match status" value="1"/>
</dbReference>
<dbReference type="Proteomes" id="UP000003532">
    <property type="component" value="Unassembled WGS sequence"/>
</dbReference>
<keyword evidence="1" id="KW-0479">Metal-binding</keyword>
<dbReference type="InterPro" id="IPR036663">
    <property type="entry name" value="Fumarylacetoacetase_C_sf"/>
</dbReference>